<comment type="caution">
    <text evidence="2">The sequence shown here is derived from an EMBL/GenBank/DDBJ whole genome shotgun (WGS) entry which is preliminary data.</text>
</comment>
<evidence type="ECO:0000259" key="1">
    <source>
        <dbReference type="PROSITE" id="PS50887"/>
    </source>
</evidence>
<dbReference type="EMBL" id="BBMT01000001">
    <property type="protein sequence ID" value="GAL31672.1"/>
    <property type="molecule type" value="Genomic_DNA"/>
</dbReference>
<dbReference type="Proteomes" id="UP000029224">
    <property type="component" value="Unassembled WGS sequence"/>
</dbReference>
<proteinExistence type="predicted"/>
<reference evidence="2 3" key="2">
    <citation type="submission" date="2014-09" db="EMBL/GenBank/DDBJ databases">
        <authorList>
            <consortium name="NBRP consortium"/>
            <person name="Sawabe T."/>
            <person name="Meirelles P."/>
            <person name="Nakanishi M."/>
            <person name="Sayaka M."/>
            <person name="Hattori M."/>
            <person name="Ohkuma M."/>
        </authorList>
    </citation>
    <scope>NUCLEOTIDE SEQUENCE [LARGE SCALE GENOMIC DNA]</scope>
    <source>
        <strain evidence="2 3">JCM 19240</strain>
    </source>
</reference>
<dbReference type="Pfam" id="PF00990">
    <property type="entry name" value="GGDEF"/>
    <property type="match status" value="1"/>
</dbReference>
<dbReference type="PANTHER" id="PTHR44757:SF2">
    <property type="entry name" value="BIOFILM ARCHITECTURE MAINTENANCE PROTEIN MBAA"/>
    <property type="match status" value="1"/>
</dbReference>
<dbReference type="NCBIfam" id="TIGR00254">
    <property type="entry name" value="GGDEF"/>
    <property type="match status" value="1"/>
</dbReference>
<dbReference type="AlphaFoldDB" id="A0A090TJX5"/>
<dbReference type="InterPro" id="IPR043128">
    <property type="entry name" value="Rev_trsase/Diguanyl_cyclase"/>
</dbReference>
<dbReference type="Gene3D" id="3.30.70.270">
    <property type="match status" value="1"/>
</dbReference>
<dbReference type="OrthoDB" id="9799509at2"/>
<feature type="domain" description="GGDEF" evidence="1">
    <location>
        <begin position="152"/>
        <end position="276"/>
    </location>
</feature>
<evidence type="ECO:0000313" key="3">
    <source>
        <dbReference type="Proteomes" id="UP000029224"/>
    </source>
</evidence>
<sequence length="276" mass="30999">MFTERGDCIEAFAGNEATVSTFDYRSLIGLNLTQMLSSQLAKRLKKHIKKAIESDLTETIVHPVRAADLAPEFRGLTGPEDTLWFEGKVTRIPAWGGGEVNAVMWLSSDITMTISREQKIKSLIELDALTGARSRRSLLKFLRRAFKDQDASSYSLLYIEVRDYLTYKRDYGLVSSENLLKQLSDFFQQHISAPNRLYRFEGSDFVAILPSTDYVEACQVAKNLTESLINTELEIGQHALTIPIDVGVAENHITPTSRPLDALYLANENVGKYQLG</sequence>
<accession>A0A090TJX5</accession>
<dbReference type="InterPro" id="IPR000160">
    <property type="entry name" value="GGDEF_dom"/>
</dbReference>
<organism evidence="2 3">
    <name type="scientific">Vibrio maritimus</name>
    <dbReference type="NCBI Taxonomy" id="990268"/>
    <lineage>
        <taxon>Bacteria</taxon>
        <taxon>Pseudomonadati</taxon>
        <taxon>Pseudomonadota</taxon>
        <taxon>Gammaproteobacteria</taxon>
        <taxon>Vibrionales</taxon>
        <taxon>Vibrionaceae</taxon>
        <taxon>Vibrio</taxon>
    </lineage>
</organism>
<gene>
    <name evidence="2" type="ORF">JCM19240_5103</name>
</gene>
<dbReference type="SMART" id="SM00267">
    <property type="entry name" value="GGDEF"/>
    <property type="match status" value="1"/>
</dbReference>
<dbReference type="SUPFAM" id="SSF55073">
    <property type="entry name" value="Nucleotide cyclase"/>
    <property type="match status" value="1"/>
</dbReference>
<protein>
    <submittedName>
        <fullName evidence="2">Putative sensory box/GGDEF family protein</fullName>
    </submittedName>
</protein>
<dbReference type="PANTHER" id="PTHR44757">
    <property type="entry name" value="DIGUANYLATE CYCLASE DGCP"/>
    <property type="match status" value="1"/>
</dbReference>
<dbReference type="PROSITE" id="PS50887">
    <property type="entry name" value="GGDEF"/>
    <property type="match status" value="1"/>
</dbReference>
<dbReference type="InterPro" id="IPR052155">
    <property type="entry name" value="Biofilm_reg_signaling"/>
</dbReference>
<reference evidence="2 3" key="1">
    <citation type="submission" date="2014-09" db="EMBL/GenBank/DDBJ databases">
        <title>Vibrio maritimus JCM 19240. (C210) whole genome shotgun sequence.</title>
        <authorList>
            <person name="Sawabe T."/>
            <person name="Meirelles P."/>
            <person name="Nakanishi M."/>
            <person name="Sayaka M."/>
            <person name="Hattori M."/>
            <person name="Ohkuma M."/>
        </authorList>
    </citation>
    <scope>NUCLEOTIDE SEQUENCE [LARGE SCALE GENOMIC DNA]</scope>
    <source>
        <strain evidence="2 3">JCM 19240</strain>
    </source>
</reference>
<evidence type="ECO:0000313" key="2">
    <source>
        <dbReference type="EMBL" id="GAL31672.1"/>
    </source>
</evidence>
<name>A0A090TJX5_9VIBR</name>
<dbReference type="InterPro" id="IPR029787">
    <property type="entry name" value="Nucleotide_cyclase"/>
</dbReference>
<keyword evidence="3" id="KW-1185">Reference proteome</keyword>